<dbReference type="EMBL" id="UZAK01038938">
    <property type="protein sequence ID" value="VDP62004.1"/>
    <property type="molecule type" value="Genomic_DNA"/>
</dbReference>
<dbReference type="InterPro" id="IPR015943">
    <property type="entry name" value="WD40/YVTN_repeat-like_dom_sf"/>
</dbReference>
<dbReference type="Gene3D" id="2.130.10.10">
    <property type="entry name" value="YVTN repeat-like/Quinoprotein amine dehydrogenase"/>
    <property type="match status" value="1"/>
</dbReference>
<proteinExistence type="predicted"/>
<reference evidence="3" key="1">
    <citation type="submission" date="2016-06" db="UniProtKB">
        <authorList>
            <consortium name="WormBaseParasite"/>
        </authorList>
    </citation>
    <scope>IDENTIFICATION</scope>
</reference>
<keyword evidence="2" id="KW-1185">Reference proteome</keyword>
<dbReference type="InterPro" id="IPR036352">
    <property type="entry name" value="Semap_dom_sf"/>
</dbReference>
<name>A0A183KNQ3_9TREM</name>
<dbReference type="SUPFAM" id="SSF101912">
    <property type="entry name" value="Sema domain"/>
    <property type="match status" value="1"/>
</dbReference>
<accession>A0A183KNQ3</accession>
<organism evidence="3">
    <name type="scientific">Schistosoma curassoni</name>
    <dbReference type="NCBI Taxonomy" id="6186"/>
    <lineage>
        <taxon>Eukaryota</taxon>
        <taxon>Metazoa</taxon>
        <taxon>Spiralia</taxon>
        <taxon>Lophotrochozoa</taxon>
        <taxon>Platyhelminthes</taxon>
        <taxon>Trematoda</taxon>
        <taxon>Digenea</taxon>
        <taxon>Strigeidida</taxon>
        <taxon>Schistosomatoidea</taxon>
        <taxon>Schistosomatidae</taxon>
        <taxon>Schistosoma</taxon>
    </lineage>
</organism>
<dbReference type="AlphaFoldDB" id="A0A183KNQ3"/>
<evidence type="ECO:0000313" key="3">
    <source>
        <dbReference type="WBParaSite" id="SCUD_0001668601-mRNA-1"/>
    </source>
</evidence>
<gene>
    <name evidence="1" type="ORF">SCUD_LOCUS16683</name>
</gene>
<dbReference type="WBParaSite" id="SCUD_0001668601-mRNA-1">
    <property type="protein sequence ID" value="SCUD_0001668601-mRNA-1"/>
    <property type="gene ID" value="SCUD_0001668601"/>
</dbReference>
<sequence length="237" mass="27292">YSLVAANVQHEAAPDLIGPQIYAFGPKDQLSDAFKKSEKLQQYDCNYHYNITSKRKLTKQNSQFFDGWRSNSYSKLWFGENVQFLSINNVNSKYFYIIFTEQDISAPYTAYEGSLSNIGSTITRIGRVCQHDPGSKLSASILPNGGGVFTTFRKTQLVCRAYSSESVHQRETNHHQSYDKFNGQENTKDGYFNEQKITNEKNYLEFNRAIAVSEIVPTGKQIMINYQHPRCFPYLYF</sequence>
<protein>
    <submittedName>
        <fullName evidence="3">Sema domain-containing protein</fullName>
    </submittedName>
</protein>
<reference evidence="1 2" key="2">
    <citation type="submission" date="2018-11" db="EMBL/GenBank/DDBJ databases">
        <authorList>
            <consortium name="Pathogen Informatics"/>
        </authorList>
    </citation>
    <scope>NUCLEOTIDE SEQUENCE [LARGE SCALE GENOMIC DNA]</scope>
    <source>
        <strain evidence="1">Dakar</strain>
        <strain evidence="2">Dakar, Senegal</strain>
    </source>
</reference>
<dbReference type="Proteomes" id="UP000279833">
    <property type="component" value="Unassembled WGS sequence"/>
</dbReference>
<evidence type="ECO:0000313" key="1">
    <source>
        <dbReference type="EMBL" id="VDP62004.1"/>
    </source>
</evidence>
<evidence type="ECO:0000313" key="2">
    <source>
        <dbReference type="Proteomes" id="UP000279833"/>
    </source>
</evidence>